<proteinExistence type="predicted"/>
<gene>
    <name evidence="1" type="primary">Cnig_chr_II.g4368</name>
    <name evidence="1" type="ORF">B9Z55_004368</name>
</gene>
<keyword evidence="2" id="KW-1185">Reference proteome</keyword>
<evidence type="ECO:0000313" key="1">
    <source>
        <dbReference type="EMBL" id="PIC43748.1"/>
    </source>
</evidence>
<protein>
    <submittedName>
        <fullName evidence="1">Uncharacterized protein</fullName>
    </submittedName>
</protein>
<comment type="caution">
    <text evidence="1">The sequence shown here is derived from an EMBL/GenBank/DDBJ whole genome shotgun (WGS) entry which is preliminary data.</text>
</comment>
<accession>A0A2G5UW67</accession>
<sequence>MTALLSDFTVKRALDFLKRAEANMENADKINYELRSLKVEMLDKSINSRTKGLVRFMEHSGYKMLIPPFNATLNTDRGLEQIIGDCMRRLDNI</sequence>
<dbReference type="AlphaFoldDB" id="A0A2G5UW67"/>
<dbReference type="EMBL" id="PDUG01000002">
    <property type="protein sequence ID" value="PIC43748.1"/>
    <property type="molecule type" value="Genomic_DNA"/>
</dbReference>
<evidence type="ECO:0000313" key="2">
    <source>
        <dbReference type="Proteomes" id="UP000230233"/>
    </source>
</evidence>
<dbReference type="Proteomes" id="UP000230233">
    <property type="component" value="Chromosome II"/>
</dbReference>
<organism evidence="1 2">
    <name type="scientific">Caenorhabditis nigoni</name>
    <dbReference type="NCBI Taxonomy" id="1611254"/>
    <lineage>
        <taxon>Eukaryota</taxon>
        <taxon>Metazoa</taxon>
        <taxon>Ecdysozoa</taxon>
        <taxon>Nematoda</taxon>
        <taxon>Chromadorea</taxon>
        <taxon>Rhabditida</taxon>
        <taxon>Rhabditina</taxon>
        <taxon>Rhabditomorpha</taxon>
        <taxon>Rhabditoidea</taxon>
        <taxon>Rhabditidae</taxon>
        <taxon>Peloderinae</taxon>
        <taxon>Caenorhabditis</taxon>
    </lineage>
</organism>
<reference evidence="2" key="1">
    <citation type="submission" date="2017-10" db="EMBL/GenBank/DDBJ databases">
        <title>Rapid genome shrinkage in a self-fertile nematode reveals novel sperm competition proteins.</title>
        <authorList>
            <person name="Yin D."/>
            <person name="Schwarz E.M."/>
            <person name="Thomas C.G."/>
            <person name="Felde R.L."/>
            <person name="Korf I.F."/>
            <person name="Cutter A.D."/>
            <person name="Schartner C.M."/>
            <person name="Ralston E.J."/>
            <person name="Meyer B.J."/>
            <person name="Haag E.S."/>
        </authorList>
    </citation>
    <scope>NUCLEOTIDE SEQUENCE [LARGE SCALE GENOMIC DNA]</scope>
    <source>
        <strain evidence="2">JU1422</strain>
    </source>
</reference>
<name>A0A2G5UW67_9PELO</name>